<evidence type="ECO:0000313" key="1">
    <source>
        <dbReference type="EMBL" id="MTD58013.1"/>
    </source>
</evidence>
<comment type="caution">
    <text evidence="1">The sequence shown here is derived from an EMBL/GenBank/DDBJ whole genome shotgun (WGS) entry which is preliminary data.</text>
</comment>
<gene>
    <name evidence="1" type="ORF">GKO32_29135</name>
</gene>
<dbReference type="EMBL" id="WMBA01000058">
    <property type="protein sequence ID" value="MTD58013.1"/>
    <property type="molecule type" value="Genomic_DNA"/>
</dbReference>
<evidence type="ECO:0000313" key="2">
    <source>
        <dbReference type="Proteomes" id="UP000440096"/>
    </source>
</evidence>
<proteinExistence type="predicted"/>
<dbReference type="Proteomes" id="UP000440096">
    <property type="component" value="Unassembled WGS sequence"/>
</dbReference>
<organism evidence="1 2">
    <name type="scientific">Amycolatopsis pithecellobii</name>
    <dbReference type="NCBI Taxonomy" id="664692"/>
    <lineage>
        <taxon>Bacteria</taxon>
        <taxon>Bacillati</taxon>
        <taxon>Actinomycetota</taxon>
        <taxon>Actinomycetes</taxon>
        <taxon>Pseudonocardiales</taxon>
        <taxon>Pseudonocardiaceae</taxon>
        <taxon>Amycolatopsis</taxon>
    </lineage>
</organism>
<keyword evidence="2" id="KW-1185">Reference proteome</keyword>
<reference evidence="1 2" key="1">
    <citation type="submission" date="2019-11" db="EMBL/GenBank/DDBJ databases">
        <title>Draft genome of Amycolatopsis RM579.</title>
        <authorList>
            <person name="Duangmal K."/>
            <person name="Mingma R."/>
        </authorList>
    </citation>
    <scope>NUCLEOTIDE SEQUENCE [LARGE SCALE GENOMIC DNA]</scope>
    <source>
        <strain evidence="1 2">RM579</strain>
    </source>
</reference>
<protein>
    <submittedName>
        <fullName evidence="1">Uncharacterized protein</fullName>
    </submittedName>
</protein>
<dbReference type="RefSeq" id="WP_154760117.1">
    <property type="nucleotide sequence ID" value="NZ_WMBA01000058.1"/>
</dbReference>
<accession>A0A6N7Z689</accession>
<dbReference type="AlphaFoldDB" id="A0A6N7Z689"/>
<sequence>MTDASRLVFSASPIEDRFQALSVALDELEPERVTMFLAALVLLLTDQAVDTMDIEPLIVVARSISDIP</sequence>
<name>A0A6N7Z689_9PSEU</name>